<feature type="domain" description="HTH arsR-type" evidence="4">
    <location>
        <begin position="25"/>
        <end position="108"/>
    </location>
</feature>
<dbReference type="PRINTS" id="PR00778">
    <property type="entry name" value="HTHARSR"/>
</dbReference>
<dbReference type="InterPro" id="IPR001845">
    <property type="entry name" value="HTH_ArsR_DNA-bd_dom"/>
</dbReference>
<dbReference type="PROSITE" id="PS50987">
    <property type="entry name" value="HTH_ARSR_2"/>
    <property type="match status" value="1"/>
</dbReference>
<dbReference type="HOGENOM" id="CLU_097806_7_3_2"/>
<keyword evidence="6" id="KW-1185">Reference proteome</keyword>
<dbReference type="CDD" id="cd00090">
    <property type="entry name" value="HTH_ARSR"/>
    <property type="match status" value="1"/>
</dbReference>
<dbReference type="InterPro" id="IPR036388">
    <property type="entry name" value="WH-like_DNA-bd_sf"/>
</dbReference>
<dbReference type="NCBIfam" id="NF033788">
    <property type="entry name" value="HTH_metalloreg"/>
    <property type="match status" value="1"/>
</dbReference>
<dbReference type="Pfam" id="PF01022">
    <property type="entry name" value="HTH_5"/>
    <property type="match status" value="1"/>
</dbReference>
<dbReference type="InterPro" id="IPR036390">
    <property type="entry name" value="WH_DNA-bd_sf"/>
</dbReference>
<proteinExistence type="predicted"/>
<sequence length="108" mass="11908">MAIPREISEQLCAGGGVDGLQRQIPSNEDLSFQARFHHALSDPVRLKILYALQTQPLCVCVIKEIISIADSRLSYHLNVLKTAGLISGAQQGNWIIYTITDFGRSGLR</sequence>
<dbReference type="STRING" id="521011.Mpal_1033"/>
<evidence type="ECO:0000256" key="2">
    <source>
        <dbReference type="ARBA" id="ARBA00023125"/>
    </source>
</evidence>
<dbReference type="InterPro" id="IPR011991">
    <property type="entry name" value="ArsR-like_HTH"/>
</dbReference>
<dbReference type="RefSeq" id="WP_012617700.1">
    <property type="nucleotide sequence ID" value="NC_011832.1"/>
</dbReference>
<dbReference type="AlphaFoldDB" id="B8GGX6"/>
<keyword evidence="3" id="KW-0804">Transcription</keyword>
<dbReference type="SMART" id="SM00418">
    <property type="entry name" value="HTH_ARSR"/>
    <property type="match status" value="1"/>
</dbReference>
<dbReference type="OrthoDB" id="46231at2157"/>
<evidence type="ECO:0000313" key="5">
    <source>
        <dbReference type="EMBL" id="ACL16381.1"/>
    </source>
</evidence>
<reference evidence="5 6" key="1">
    <citation type="journal article" date="2015" name="Genome Announc.">
        <title>Complete Genome Sequence of Methanosphaerula palustris E1-9CT, a Hydrogenotrophic Methanogen Isolated from a Minerotrophic Fen Peatland.</title>
        <authorList>
            <person name="Cadillo-Quiroz H."/>
            <person name="Browne P."/>
            <person name="Kyrpides N."/>
            <person name="Woyke T."/>
            <person name="Goodwin L."/>
            <person name="Detter C."/>
            <person name="Yavitt J.B."/>
            <person name="Zinder S.H."/>
        </authorList>
    </citation>
    <scope>NUCLEOTIDE SEQUENCE [LARGE SCALE GENOMIC DNA]</scope>
    <source>
        <strain evidence="6">ATCC BAA-1556 / DSM 19958 / E1-9c</strain>
    </source>
</reference>
<dbReference type="InterPro" id="IPR051011">
    <property type="entry name" value="Metal_resp_trans_reg"/>
</dbReference>
<keyword evidence="1" id="KW-0805">Transcription regulation</keyword>
<dbReference type="GeneID" id="7271767"/>
<dbReference type="PANTHER" id="PTHR43132">
    <property type="entry name" value="ARSENICAL RESISTANCE OPERON REPRESSOR ARSR-RELATED"/>
    <property type="match status" value="1"/>
</dbReference>
<accession>B8GGX6</accession>
<dbReference type="Proteomes" id="UP000002457">
    <property type="component" value="Chromosome"/>
</dbReference>
<evidence type="ECO:0000256" key="3">
    <source>
        <dbReference type="ARBA" id="ARBA00023163"/>
    </source>
</evidence>
<dbReference type="EMBL" id="CP001338">
    <property type="protein sequence ID" value="ACL16381.1"/>
    <property type="molecule type" value="Genomic_DNA"/>
</dbReference>
<gene>
    <name evidence="5" type="ordered locus">Mpal_1033</name>
</gene>
<protein>
    <submittedName>
        <fullName evidence="5">Transcriptional regulator, ArsR family</fullName>
    </submittedName>
</protein>
<dbReference type="PANTHER" id="PTHR43132:SF2">
    <property type="entry name" value="ARSENICAL RESISTANCE OPERON REPRESSOR ARSR-RELATED"/>
    <property type="match status" value="1"/>
</dbReference>
<evidence type="ECO:0000313" key="6">
    <source>
        <dbReference type="Proteomes" id="UP000002457"/>
    </source>
</evidence>
<dbReference type="eggNOG" id="arCOG01680">
    <property type="taxonomic scope" value="Archaea"/>
</dbReference>
<evidence type="ECO:0000256" key="1">
    <source>
        <dbReference type="ARBA" id="ARBA00023015"/>
    </source>
</evidence>
<organism evidence="5 6">
    <name type="scientific">Methanosphaerula palustris (strain ATCC BAA-1556 / DSM 19958 / E1-9c)</name>
    <dbReference type="NCBI Taxonomy" id="521011"/>
    <lineage>
        <taxon>Archaea</taxon>
        <taxon>Methanobacteriati</taxon>
        <taxon>Methanobacteriota</taxon>
        <taxon>Stenosarchaea group</taxon>
        <taxon>Methanomicrobia</taxon>
        <taxon>Methanomicrobiales</taxon>
        <taxon>Methanoregulaceae</taxon>
        <taxon>Methanosphaerula</taxon>
    </lineage>
</organism>
<evidence type="ECO:0000259" key="4">
    <source>
        <dbReference type="PROSITE" id="PS50987"/>
    </source>
</evidence>
<dbReference type="KEGG" id="mpl:Mpal_1033"/>
<dbReference type="GO" id="GO:0003700">
    <property type="term" value="F:DNA-binding transcription factor activity"/>
    <property type="evidence" value="ECO:0007669"/>
    <property type="project" value="InterPro"/>
</dbReference>
<name>B8GGX6_METPE</name>
<dbReference type="GO" id="GO:0003677">
    <property type="term" value="F:DNA binding"/>
    <property type="evidence" value="ECO:0007669"/>
    <property type="project" value="UniProtKB-KW"/>
</dbReference>
<keyword evidence="2" id="KW-0238">DNA-binding</keyword>
<dbReference type="Gene3D" id="1.10.10.10">
    <property type="entry name" value="Winged helix-like DNA-binding domain superfamily/Winged helix DNA-binding domain"/>
    <property type="match status" value="1"/>
</dbReference>
<dbReference type="SUPFAM" id="SSF46785">
    <property type="entry name" value="Winged helix' DNA-binding domain"/>
    <property type="match status" value="1"/>
</dbReference>